<evidence type="ECO:0000313" key="1">
    <source>
        <dbReference type="EMBL" id="EFE94235.1"/>
    </source>
</evidence>
<evidence type="ECO:0000313" key="2">
    <source>
        <dbReference type="Proteomes" id="UP000005723"/>
    </source>
</evidence>
<dbReference type="AlphaFoldDB" id="D4E830"/>
<dbReference type="HOGENOM" id="CLU_3296406_0_0_6"/>
<accession>D4E830</accession>
<dbReference type="Proteomes" id="UP000005723">
    <property type="component" value="Unassembled WGS sequence"/>
</dbReference>
<dbReference type="EMBL" id="ADBY01000056">
    <property type="protein sequence ID" value="EFE94235.1"/>
    <property type="molecule type" value="Genomic_DNA"/>
</dbReference>
<name>D4E830_SEROD</name>
<dbReference type="STRING" id="667129.HMPREF0758_4330"/>
<keyword evidence="2" id="KW-1185">Reference proteome</keyword>
<proteinExistence type="predicted"/>
<organism evidence="1 2">
    <name type="scientific">Serratia odorifera DSM 4582</name>
    <dbReference type="NCBI Taxonomy" id="667129"/>
    <lineage>
        <taxon>Bacteria</taxon>
        <taxon>Pseudomonadati</taxon>
        <taxon>Pseudomonadota</taxon>
        <taxon>Gammaproteobacteria</taxon>
        <taxon>Enterobacterales</taxon>
        <taxon>Yersiniaceae</taxon>
        <taxon>Serratia</taxon>
    </lineage>
</organism>
<protein>
    <submittedName>
        <fullName evidence="1">Uncharacterized protein</fullName>
    </submittedName>
</protein>
<gene>
    <name evidence="1" type="ORF">HMPREF0758_4330</name>
</gene>
<comment type="caution">
    <text evidence="1">The sequence shown here is derived from an EMBL/GenBank/DDBJ whole genome shotgun (WGS) entry which is preliminary data.</text>
</comment>
<reference evidence="1 2" key="1">
    <citation type="submission" date="2010-01" db="EMBL/GenBank/DDBJ databases">
        <authorList>
            <person name="Muzny D."/>
            <person name="Qin X."/>
            <person name="Deng J."/>
            <person name="Jiang H."/>
            <person name="Liu Y."/>
            <person name="Qu J."/>
            <person name="Song X.-Z."/>
            <person name="Zhang L."/>
            <person name="Thornton R."/>
            <person name="Coyle M."/>
            <person name="Francisco L."/>
            <person name="Jackson L."/>
            <person name="Javaid M."/>
            <person name="Korchina V."/>
            <person name="Kovar C."/>
            <person name="Mata R."/>
            <person name="Mathew T."/>
            <person name="Ngo R."/>
            <person name="Nguyen L."/>
            <person name="Nguyen N."/>
            <person name="Okwuonu G."/>
            <person name="Ongeri F."/>
            <person name="Pham C."/>
            <person name="Simmons D."/>
            <person name="Wilczek-Boney K."/>
            <person name="Hale W."/>
            <person name="Jakkamsetti A."/>
            <person name="Pham P."/>
            <person name="Ruth R."/>
            <person name="San Lucas F."/>
            <person name="Warren J."/>
            <person name="Zhang J."/>
            <person name="Zhao Z."/>
            <person name="Zhou C."/>
            <person name="Zhu D."/>
            <person name="Lee S."/>
            <person name="Bess C."/>
            <person name="Blankenburg K."/>
            <person name="Forbes L."/>
            <person name="Fu Q."/>
            <person name="Gubbala S."/>
            <person name="Hirani K."/>
            <person name="Jayaseelan J.C."/>
            <person name="Lara F."/>
            <person name="Munidasa M."/>
            <person name="Palculict T."/>
            <person name="Patil S."/>
            <person name="Pu L.-L."/>
            <person name="Saada N."/>
            <person name="Tang L."/>
            <person name="Weissenberger G."/>
            <person name="Zhu Y."/>
            <person name="Hemphill L."/>
            <person name="Shang Y."/>
            <person name="Youmans B."/>
            <person name="Ayvaz T."/>
            <person name="Ross M."/>
            <person name="Santibanez J."/>
            <person name="Aqrawi P."/>
            <person name="Gross S."/>
            <person name="Joshi V."/>
            <person name="Fowler G."/>
            <person name="Nazareth L."/>
            <person name="Reid J."/>
            <person name="Worley K."/>
            <person name="Petrosino J."/>
            <person name="Highlander S."/>
            <person name="Gibbs R."/>
        </authorList>
    </citation>
    <scope>NUCLEOTIDE SEQUENCE [LARGE SCALE GENOMIC DNA]</scope>
    <source>
        <strain evidence="1 2">DSM 4582</strain>
    </source>
</reference>
<sequence length="40" mass="4435">MSKFFRSAAVFTFGHLFAAFVMIGDCVDRCSDHDNAGILH</sequence>